<evidence type="ECO:0000256" key="2">
    <source>
        <dbReference type="ARBA" id="ARBA00022741"/>
    </source>
</evidence>
<evidence type="ECO:0000256" key="1">
    <source>
        <dbReference type="ARBA" id="ARBA00022598"/>
    </source>
</evidence>
<evidence type="ECO:0000313" key="5">
    <source>
        <dbReference type="EMBL" id="CAI9755527.1"/>
    </source>
</evidence>
<dbReference type="Proteomes" id="UP000834106">
    <property type="component" value="Chromosome 2"/>
</dbReference>
<dbReference type="InterPro" id="IPR005479">
    <property type="entry name" value="CPAse_ATP-bd"/>
</dbReference>
<dbReference type="SUPFAM" id="SSF56059">
    <property type="entry name" value="Glutathione synthetase ATP-binding domain-like"/>
    <property type="match status" value="1"/>
</dbReference>
<gene>
    <name evidence="5" type="ORF">FPE_LOCUS2958</name>
</gene>
<organism evidence="5 6">
    <name type="scientific">Fraxinus pennsylvanica</name>
    <dbReference type="NCBI Taxonomy" id="56036"/>
    <lineage>
        <taxon>Eukaryota</taxon>
        <taxon>Viridiplantae</taxon>
        <taxon>Streptophyta</taxon>
        <taxon>Embryophyta</taxon>
        <taxon>Tracheophyta</taxon>
        <taxon>Spermatophyta</taxon>
        <taxon>Magnoliopsida</taxon>
        <taxon>eudicotyledons</taxon>
        <taxon>Gunneridae</taxon>
        <taxon>Pentapetalae</taxon>
        <taxon>asterids</taxon>
        <taxon>lamiids</taxon>
        <taxon>Lamiales</taxon>
        <taxon>Oleaceae</taxon>
        <taxon>Oleeae</taxon>
        <taxon>Fraxinus</taxon>
    </lineage>
</organism>
<dbReference type="GO" id="GO:0006541">
    <property type="term" value="P:glutamine metabolic process"/>
    <property type="evidence" value="ECO:0007669"/>
    <property type="project" value="TreeGrafter"/>
</dbReference>
<keyword evidence="3" id="KW-0067">ATP-binding</keyword>
<feature type="domain" description="Carbamoyl phosphate synthase ATP-binding" evidence="4">
    <location>
        <begin position="4"/>
        <end position="112"/>
    </location>
</feature>
<name>A0AAD1YVB6_9LAMI</name>
<accession>A0AAD1YVB6</accession>
<dbReference type="Pfam" id="PF02786">
    <property type="entry name" value="CPSase_L_D2"/>
    <property type="match status" value="1"/>
</dbReference>
<dbReference type="Gene3D" id="3.30.470.20">
    <property type="entry name" value="ATP-grasp fold, B domain"/>
    <property type="match status" value="1"/>
</dbReference>
<keyword evidence="2" id="KW-0547">Nucleotide-binding</keyword>
<dbReference type="GO" id="GO:0005524">
    <property type="term" value="F:ATP binding"/>
    <property type="evidence" value="ECO:0007669"/>
    <property type="project" value="UniProtKB-KW"/>
</dbReference>
<reference evidence="5" key="1">
    <citation type="submission" date="2023-05" db="EMBL/GenBank/DDBJ databases">
        <authorList>
            <person name="Huff M."/>
        </authorList>
    </citation>
    <scope>NUCLEOTIDE SEQUENCE</scope>
</reference>
<dbReference type="GO" id="GO:0004088">
    <property type="term" value="F:carbamoyl-phosphate synthase (glutamine-hydrolyzing) activity"/>
    <property type="evidence" value="ECO:0007669"/>
    <property type="project" value="TreeGrafter"/>
</dbReference>
<keyword evidence="1" id="KW-0436">Ligase</keyword>
<dbReference type="PANTHER" id="PTHR11405">
    <property type="entry name" value="CARBAMOYLTRANSFERASE FAMILY MEMBER"/>
    <property type="match status" value="1"/>
</dbReference>
<evidence type="ECO:0000259" key="4">
    <source>
        <dbReference type="Pfam" id="PF02786"/>
    </source>
</evidence>
<dbReference type="AlphaFoldDB" id="A0AAD1YVB6"/>
<protein>
    <recommendedName>
        <fullName evidence="4">Carbamoyl phosphate synthase ATP-binding domain-containing protein</fullName>
    </recommendedName>
</protein>
<sequence length="117" mass="12621">MLQIDIKSLADSYGNVVIGGIMEHVKQAGVLSGDSACMLPTKTFSPLCLDTIRSCTTKLAKRLNACGHMNCQYAIIASEDVFLLEANPHASRTVPFVSEAIVHPLAKYACHVREVSS</sequence>
<evidence type="ECO:0000313" key="6">
    <source>
        <dbReference type="Proteomes" id="UP000834106"/>
    </source>
</evidence>
<dbReference type="EMBL" id="OU503037">
    <property type="protein sequence ID" value="CAI9755527.1"/>
    <property type="molecule type" value="Genomic_DNA"/>
</dbReference>
<dbReference type="GO" id="GO:0005737">
    <property type="term" value="C:cytoplasm"/>
    <property type="evidence" value="ECO:0007669"/>
    <property type="project" value="TreeGrafter"/>
</dbReference>
<keyword evidence="6" id="KW-1185">Reference proteome</keyword>
<proteinExistence type="predicted"/>
<evidence type="ECO:0000256" key="3">
    <source>
        <dbReference type="ARBA" id="ARBA00022840"/>
    </source>
</evidence>
<dbReference type="PANTHER" id="PTHR11405:SF53">
    <property type="entry name" value="CARBAMOYL-PHOSPHATE SYNTHASE [AMMONIA], MITOCHONDRIAL"/>
    <property type="match status" value="1"/>
</dbReference>